<reference evidence="1" key="1">
    <citation type="submission" date="2017-07" db="EMBL/GenBank/DDBJ databases">
        <title>The cable genome - Insights into the physiology and evolution of filamentous bacteria capable of sulfide oxidation via long distance electron transfer.</title>
        <authorList>
            <person name="Thorup C."/>
            <person name="Bjerg J.T."/>
            <person name="Schreiber L."/>
            <person name="Nielsen L.P."/>
            <person name="Kjeldsen K.U."/>
            <person name="Boesen T."/>
            <person name="Boggild A."/>
            <person name="Meysman F."/>
            <person name="Geelhoed J."/>
            <person name="Schramm A."/>
        </authorList>
    </citation>
    <scope>NUCLEOTIDE SEQUENCE [LARGE SCALE GENOMIC DNA]</scope>
    <source>
        <strain evidence="1">GS</strain>
    </source>
</reference>
<gene>
    <name evidence="1" type="ORF">CDV28_10255</name>
</gene>
<name>A0A521G4L1_9BACT</name>
<dbReference type="AlphaFoldDB" id="A0A521G4L1"/>
<comment type="caution">
    <text evidence="1">The sequence shown here is derived from an EMBL/GenBank/DDBJ whole genome shotgun (WGS) entry which is preliminary data.</text>
</comment>
<dbReference type="Proteomes" id="UP000316238">
    <property type="component" value="Unassembled WGS sequence"/>
</dbReference>
<dbReference type="EMBL" id="NQJD01000002">
    <property type="protein sequence ID" value="TAA75933.1"/>
    <property type="molecule type" value="Genomic_DNA"/>
</dbReference>
<evidence type="ECO:0000313" key="1">
    <source>
        <dbReference type="EMBL" id="TAA75933.1"/>
    </source>
</evidence>
<organism evidence="1 2">
    <name type="scientific">Candidatus Electronema aureum</name>
    <dbReference type="NCBI Taxonomy" id="2005002"/>
    <lineage>
        <taxon>Bacteria</taxon>
        <taxon>Pseudomonadati</taxon>
        <taxon>Thermodesulfobacteriota</taxon>
        <taxon>Desulfobulbia</taxon>
        <taxon>Desulfobulbales</taxon>
        <taxon>Desulfobulbaceae</taxon>
        <taxon>Candidatus Electronema</taxon>
    </lineage>
</organism>
<sequence>MNLVLVGKKGLDKCLLDAICPFIRGKSDDGEACLPFCQGDKNSSSPTTDHRIHLPITNPRTFFNDAGVMIYRDPVFNRAPSVSAAITFFSFLSAT</sequence>
<protein>
    <submittedName>
        <fullName evidence="1">Uncharacterized protein</fullName>
    </submittedName>
</protein>
<proteinExistence type="predicted"/>
<keyword evidence="2" id="KW-1185">Reference proteome</keyword>
<accession>A0A521G4L1</accession>
<evidence type="ECO:0000313" key="2">
    <source>
        <dbReference type="Proteomes" id="UP000316238"/>
    </source>
</evidence>